<dbReference type="SUPFAM" id="SSF56112">
    <property type="entry name" value="Protein kinase-like (PK-like)"/>
    <property type="match status" value="1"/>
</dbReference>
<dbReference type="FunFam" id="1.10.510.10:FF:001023">
    <property type="entry name" value="Os07g0541700 protein"/>
    <property type="match status" value="1"/>
</dbReference>
<gene>
    <name evidence="10" type="ORF">SVIM_LOCUS291728</name>
</gene>
<evidence type="ECO:0000256" key="5">
    <source>
        <dbReference type="ARBA" id="ARBA00022777"/>
    </source>
</evidence>
<dbReference type="AlphaFoldDB" id="A0A6N2LXW5"/>
<dbReference type="GO" id="GO:0004674">
    <property type="term" value="F:protein serine/threonine kinase activity"/>
    <property type="evidence" value="ECO:0007669"/>
    <property type="project" value="UniProtKB-KW"/>
</dbReference>
<evidence type="ECO:0000256" key="6">
    <source>
        <dbReference type="ARBA" id="ARBA00022840"/>
    </source>
</evidence>
<dbReference type="EC" id="2.7.11.1" evidence="1"/>
<keyword evidence="3" id="KW-0808">Transferase</keyword>
<feature type="domain" description="Protein kinase" evidence="9">
    <location>
        <begin position="1"/>
        <end position="191"/>
    </location>
</feature>
<dbReference type="InterPro" id="IPR011009">
    <property type="entry name" value="Kinase-like_dom_sf"/>
</dbReference>
<comment type="catalytic activity">
    <reaction evidence="7">
        <text>L-threonyl-[protein] + ATP = O-phospho-L-threonyl-[protein] + ADP + H(+)</text>
        <dbReference type="Rhea" id="RHEA:46608"/>
        <dbReference type="Rhea" id="RHEA-COMP:11060"/>
        <dbReference type="Rhea" id="RHEA-COMP:11605"/>
        <dbReference type="ChEBI" id="CHEBI:15378"/>
        <dbReference type="ChEBI" id="CHEBI:30013"/>
        <dbReference type="ChEBI" id="CHEBI:30616"/>
        <dbReference type="ChEBI" id="CHEBI:61977"/>
        <dbReference type="ChEBI" id="CHEBI:456216"/>
        <dbReference type="EC" id="2.7.11.1"/>
    </reaction>
</comment>
<evidence type="ECO:0000259" key="9">
    <source>
        <dbReference type="PROSITE" id="PS50011"/>
    </source>
</evidence>
<keyword evidence="6" id="KW-0067">ATP-binding</keyword>
<dbReference type="PROSITE" id="PS50011">
    <property type="entry name" value="PROTEIN_KINASE_DOM"/>
    <property type="match status" value="1"/>
</dbReference>
<evidence type="ECO:0000313" key="10">
    <source>
        <dbReference type="EMBL" id="VFU46096.1"/>
    </source>
</evidence>
<evidence type="ECO:0000256" key="4">
    <source>
        <dbReference type="ARBA" id="ARBA00022741"/>
    </source>
</evidence>
<dbReference type="GO" id="GO:0005524">
    <property type="term" value="F:ATP binding"/>
    <property type="evidence" value="ECO:0007669"/>
    <property type="project" value="UniProtKB-KW"/>
</dbReference>
<protein>
    <recommendedName>
        <fullName evidence="1">non-specific serine/threonine protein kinase</fullName>
        <ecNumber evidence="1">2.7.11.1</ecNumber>
    </recommendedName>
</protein>
<dbReference type="Pfam" id="PF00069">
    <property type="entry name" value="Pkinase"/>
    <property type="match status" value="1"/>
</dbReference>
<dbReference type="Gene3D" id="1.10.510.10">
    <property type="entry name" value="Transferase(Phosphotransferase) domain 1"/>
    <property type="match status" value="2"/>
</dbReference>
<proteinExistence type="predicted"/>
<organism evidence="10">
    <name type="scientific">Salix viminalis</name>
    <name type="common">Common osier</name>
    <name type="synonym">Basket willow</name>
    <dbReference type="NCBI Taxonomy" id="40686"/>
    <lineage>
        <taxon>Eukaryota</taxon>
        <taxon>Viridiplantae</taxon>
        <taxon>Streptophyta</taxon>
        <taxon>Embryophyta</taxon>
        <taxon>Tracheophyta</taxon>
        <taxon>Spermatophyta</taxon>
        <taxon>Magnoliopsida</taxon>
        <taxon>eudicotyledons</taxon>
        <taxon>Gunneridae</taxon>
        <taxon>Pentapetalae</taxon>
        <taxon>rosids</taxon>
        <taxon>fabids</taxon>
        <taxon>Malpighiales</taxon>
        <taxon>Salicaceae</taxon>
        <taxon>Saliceae</taxon>
        <taxon>Salix</taxon>
    </lineage>
</organism>
<evidence type="ECO:0000256" key="8">
    <source>
        <dbReference type="ARBA" id="ARBA00048679"/>
    </source>
</evidence>
<comment type="catalytic activity">
    <reaction evidence="8">
        <text>L-seryl-[protein] + ATP = O-phospho-L-seryl-[protein] + ADP + H(+)</text>
        <dbReference type="Rhea" id="RHEA:17989"/>
        <dbReference type="Rhea" id="RHEA-COMP:9863"/>
        <dbReference type="Rhea" id="RHEA-COMP:11604"/>
        <dbReference type="ChEBI" id="CHEBI:15378"/>
        <dbReference type="ChEBI" id="CHEBI:29999"/>
        <dbReference type="ChEBI" id="CHEBI:30616"/>
        <dbReference type="ChEBI" id="CHEBI:83421"/>
        <dbReference type="ChEBI" id="CHEBI:456216"/>
        <dbReference type="EC" id="2.7.11.1"/>
    </reaction>
</comment>
<keyword evidence="4" id="KW-0547">Nucleotide-binding</keyword>
<dbReference type="InterPro" id="IPR008271">
    <property type="entry name" value="Ser/Thr_kinase_AS"/>
</dbReference>
<dbReference type="GO" id="GO:0005886">
    <property type="term" value="C:plasma membrane"/>
    <property type="evidence" value="ECO:0007669"/>
    <property type="project" value="TreeGrafter"/>
</dbReference>
<name>A0A6N2LXW5_SALVM</name>
<accession>A0A6N2LXW5</accession>
<evidence type="ECO:0000256" key="3">
    <source>
        <dbReference type="ARBA" id="ARBA00022679"/>
    </source>
</evidence>
<keyword evidence="2" id="KW-0723">Serine/threonine-protein kinase</keyword>
<dbReference type="PANTHER" id="PTHR27002:SF1117">
    <property type="entry name" value="CYSTEINE-RICH RECEPTOR-LIKE PROTEIN KINASE 19"/>
    <property type="match status" value="1"/>
</dbReference>
<reference evidence="10" key="1">
    <citation type="submission" date="2019-03" db="EMBL/GenBank/DDBJ databases">
        <authorList>
            <person name="Mank J."/>
            <person name="Almeida P."/>
        </authorList>
    </citation>
    <scope>NUCLEOTIDE SEQUENCE</scope>
    <source>
        <strain evidence="10">78183</strain>
    </source>
</reference>
<sequence length="191" mass="22656">MTLKGKHDSMKHLFCQGKLPDGKEIAVKRLSKPRLKVKRSSKMSLHLQENFNIYSAGILQREEEKMLIYEYMRTRAIYGLYFDVDPIRRYILDWRKRVQIIEGLTQGLLYLQEFSNFTIIHRDIKSSNILLDEDMNLRYQTLWLCPPEYVRKGIYSMKYDVYSFGVLLCNHKCRGVHATMVQTKTGTFLNM</sequence>
<dbReference type="PANTHER" id="PTHR27002">
    <property type="entry name" value="RECEPTOR-LIKE SERINE/THREONINE-PROTEIN KINASE SD1-8"/>
    <property type="match status" value="1"/>
</dbReference>
<keyword evidence="5" id="KW-0418">Kinase</keyword>
<evidence type="ECO:0000256" key="7">
    <source>
        <dbReference type="ARBA" id="ARBA00047899"/>
    </source>
</evidence>
<evidence type="ECO:0000256" key="1">
    <source>
        <dbReference type="ARBA" id="ARBA00012513"/>
    </source>
</evidence>
<evidence type="ECO:0000256" key="2">
    <source>
        <dbReference type="ARBA" id="ARBA00022527"/>
    </source>
</evidence>
<dbReference type="InterPro" id="IPR000719">
    <property type="entry name" value="Prot_kinase_dom"/>
</dbReference>
<dbReference type="PROSITE" id="PS00108">
    <property type="entry name" value="PROTEIN_KINASE_ST"/>
    <property type="match status" value="1"/>
</dbReference>
<dbReference type="EMBL" id="CAADRP010001638">
    <property type="protein sequence ID" value="VFU46096.1"/>
    <property type="molecule type" value="Genomic_DNA"/>
</dbReference>